<feature type="domain" description="DEAD-box RNA helicase Q" evidence="18">
    <location>
        <begin position="51"/>
        <end position="79"/>
    </location>
</feature>
<feature type="domain" description="Helicase C-terminal" evidence="17">
    <location>
        <begin position="263"/>
        <end position="424"/>
    </location>
</feature>
<dbReference type="SMART" id="SM00487">
    <property type="entry name" value="DEXDc"/>
    <property type="match status" value="1"/>
</dbReference>
<comment type="similarity">
    <text evidence="9">Belongs to the DEAD box helicase family. eIF4A subfamily.</text>
</comment>
<dbReference type="InterPro" id="IPR001650">
    <property type="entry name" value="Helicase_C-like"/>
</dbReference>
<dbReference type="GO" id="GO:0003743">
    <property type="term" value="F:translation initiation factor activity"/>
    <property type="evidence" value="ECO:0007669"/>
    <property type="project" value="UniProtKB-KW"/>
</dbReference>
<evidence type="ECO:0000313" key="21">
    <source>
        <dbReference type="WBParaSite" id="TMUE_3000011225.1"/>
    </source>
</evidence>
<dbReference type="AlphaFoldDB" id="A0A5S6QVF3"/>
<proteinExistence type="inferred from homology"/>
<evidence type="ECO:0000259" key="17">
    <source>
        <dbReference type="PROSITE" id="PS51194"/>
    </source>
</evidence>
<evidence type="ECO:0000256" key="8">
    <source>
        <dbReference type="ARBA" id="ARBA00022917"/>
    </source>
</evidence>
<dbReference type="InterPro" id="IPR014014">
    <property type="entry name" value="RNA_helicase_DEAD_Q_motif"/>
</dbReference>
<dbReference type="GO" id="GO:0003723">
    <property type="term" value="F:RNA binding"/>
    <property type="evidence" value="ECO:0007669"/>
    <property type="project" value="UniProtKB-KW"/>
</dbReference>
<dbReference type="Pfam" id="PF00270">
    <property type="entry name" value="DEAD"/>
    <property type="match status" value="1"/>
</dbReference>
<name>A0A5S6QVF3_TRIMR</name>
<comment type="catalytic activity">
    <reaction evidence="12">
        <text>ATP + H2O = ADP + phosphate + H(+)</text>
        <dbReference type="Rhea" id="RHEA:13065"/>
        <dbReference type="ChEBI" id="CHEBI:15377"/>
        <dbReference type="ChEBI" id="CHEBI:15378"/>
        <dbReference type="ChEBI" id="CHEBI:30616"/>
        <dbReference type="ChEBI" id="CHEBI:43474"/>
        <dbReference type="ChEBI" id="CHEBI:456216"/>
        <dbReference type="EC" id="3.6.4.13"/>
    </reaction>
</comment>
<dbReference type="GO" id="GO:0003724">
    <property type="term" value="F:RNA helicase activity"/>
    <property type="evidence" value="ECO:0007669"/>
    <property type="project" value="UniProtKB-EC"/>
</dbReference>
<dbReference type="SUPFAM" id="SSF52540">
    <property type="entry name" value="P-loop containing nucleoside triphosphate hydrolases"/>
    <property type="match status" value="1"/>
</dbReference>
<evidence type="ECO:0000259" key="18">
    <source>
        <dbReference type="PROSITE" id="PS51195"/>
    </source>
</evidence>
<dbReference type="STRING" id="70415.A0A5S6QVF3"/>
<evidence type="ECO:0000313" key="20">
    <source>
        <dbReference type="WBParaSite" id="TMUE_3000011133.1"/>
    </source>
</evidence>
<dbReference type="FunFam" id="3.40.50.300:FF:000089">
    <property type="entry name" value="Eukaryotic initiation factor 4A-II"/>
    <property type="match status" value="1"/>
</dbReference>
<sequence>MSASVKLDNDASVQPEMKVTSDDGKTLTDQEAADRIASQHNLDTNYTVMTPSFDMMELKPDLLRGVFAYGFEKPSVIQQLAIVPCCEGKDVIAQAQSGTGKTATFAIGILQQIDPTLNECQALVMAPTRELAQQIRSVILALGDFMKISCLACIGGTSVVVNRDQLTQGCHVAVGTPGRVFDMIQSNYLRTKHIRTFVLDEADEMLSRGFKQQIHDVFEYMPSNLQVILLSATMPDEVLQVTAKFMQNPVRILVRKEELTLDGIRQFYIDVGREEWKLDTLCDIYSTLSISKAVIFCNSRQKVEKLSKDLTERNFTISFMHGDMSQKDRDIIMQQFRSGSSRVLISTDLLARGIDIQQVSVVINYDIPHSRENYIHRIGRGGRFGRVGIAINFVTESDKRLMKDIEEYYRTKVDEMPNDIEKFLK</sequence>
<dbReference type="EC" id="3.6.4.13" evidence="1"/>
<dbReference type="Proteomes" id="UP000046395">
    <property type="component" value="Unassembled WGS sequence"/>
</dbReference>
<evidence type="ECO:0000256" key="9">
    <source>
        <dbReference type="ARBA" id="ARBA00024352"/>
    </source>
</evidence>
<keyword evidence="2" id="KW-0396">Initiation factor</keyword>
<dbReference type="WBParaSite" id="TMUE_3000011225.1">
    <property type="protein sequence ID" value="TMUE_3000011225.1"/>
    <property type="gene ID" value="WBGene00294437"/>
</dbReference>
<feature type="short sequence motif" description="Q motif" evidence="13">
    <location>
        <begin position="51"/>
        <end position="79"/>
    </location>
</feature>
<evidence type="ECO:0000259" key="16">
    <source>
        <dbReference type="PROSITE" id="PS51192"/>
    </source>
</evidence>
<keyword evidence="6 14" id="KW-0067">ATP-binding</keyword>
<dbReference type="PANTHER" id="PTHR47958">
    <property type="entry name" value="ATP-DEPENDENT RNA HELICASE DBP3"/>
    <property type="match status" value="1"/>
</dbReference>
<feature type="domain" description="Helicase ATP-binding" evidence="16">
    <location>
        <begin position="82"/>
        <end position="252"/>
    </location>
</feature>
<evidence type="ECO:0000256" key="6">
    <source>
        <dbReference type="ARBA" id="ARBA00022840"/>
    </source>
</evidence>
<evidence type="ECO:0000256" key="14">
    <source>
        <dbReference type="RuleBase" id="RU000492"/>
    </source>
</evidence>
<accession>A0A5S6QVF3</accession>
<evidence type="ECO:0000256" key="1">
    <source>
        <dbReference type="ARBA" id="ARBA00012552"/>
    </source>
</evidence>
<dbReference type="PROSITE" id="PS51192">
    <property type="entry name" value="HELICASE_ATP_BIND_1"/>
    <property type="match status" value="1"/>
</dbReference>
<keyword evidence="8" id="KW-0648">Protein biosynthesis</keyword>
<evidence type="ECO:0000256" key="2">
    <source>
        <dbReference type="ARBA" id="ARBA00022540"/>
    </source>
</evidence>
<dbReference type="PROSITE" id="PS00039">
    <property type="entry name" value="DEAD_ATP_HELICASE"/>
    <property type="match status" value="1"/>
</dbReference>
<keyword evidence="7" id="KW-0694">RNA-binding</keyword>
<dbReference type="Gene3D" id="3.40.50.300">
    <property type="entry name" value="P-loop containing nucleotide triphosphate hydrolases"/>
    <property type="match status" value="2"/>
</dbReference>
<evidence type="ECO:0000313" key="19">
    <source>
        <dbReference type="Proteomes" id="UP000046395"/>
    </source>
</evidence>
<dbReference type="InterPro" id="IPR027417">
    <property type="entry name" value="P-loop_NTPase"/>
</dbReference>
<evidence type="ECO:0000256" key="13">
    <source>
        <dbReference type="PROSITE-ProRule" id="PRU00552"/>
    </source>
</evidence>
<dbReference type="GO" id="GO:0005524">
    <property type="term" value="F:ATP binding"/>
    <property type="evidence" value="ECO:0007669"/>
    <property type="project" value="UniProtKB-KW"/>
</dbReference>
<evidence type="ECO:0000256" key="10">
    <source>
        <dbReference type="ARBA" id="ARBA00024436"/>
    </source>
</evidence>
<dbReference type="PROSITE" id="PS51194">
    <property type="entry name" value="HELICASE_CTER"/>
    <property type="match status" value="1"/>
</dbReference>
<dbReference type="CDD" id="cd18787">
    <property type="entry name" value="SF2_C_DEAD"/>
    <property type="match status" value="1"/>
</dbReference>
<reference evidence="20 21" key="2">
    <citation type="submission" date="2019-12" db="UniProtKB">
        <authorList>
            <consortium name="WormBaseParasite"/>
        </authorList>
    </citation>
    <scope>IDENTIFICATION</scope>
</reference>
<evidence type="ECO:0000256" key="7">
    <source>
        <dbReference type="ARBA" id="ARBA00022884"/>
    </source>
</evidence>
<evidence type="ECO:0000256" key="15">
    <source>
        <dbReference type="SAM" id="MobiDB-lite"/>
    </source>
</evidence>
<dbReference type="SMART" id="SM00490">
    <property type="entry name" value="HELICc"/>
    <property type="match status" value="1"/>
</dbReference>
<dbReference type="PROSITE" id="PS51195">
    <property type="entry name" value="Q_MOTIF"/>
    <property type="match status" value="1"/>
</dbReference>
<evidence type="ECO:0000256" key="3">
    <source>
        <dbReference type="ARBA" id="ARBA00022741"/>
    </source>
</evidence>
<dbReference type="FunFam" id="3.40.50.300:FF:000031">
    <property type="entry name" value="Eukaryotic initiation factor 4A-III"/>
    <property type="match status" value="1"/>
</dbReference>
<evidence type="ECO:0000256" key="11">
    <source>
        <dbReference type="ARBA" id="ARBA00030297"/>
    </source>
</evidence>
<reference evidence="19" key="1">
    <citation type="submission" date="2014-03" db="EMBL/GenBank/DDBJ databases">
        <title>The whipworm genome and dual-species transcriptomics of an intimate host-pathogen interaction.</title>
        <authorList>
            <person name="Foth B.J."/>
            <person name="Tsai I.J."/>
            <person name="Reid A.J."/>
            <person name="Bancroft A.J."/>
            <person name="Nichol S."/>
            <person name="Tracey A."/>
            <person name="Holroyd N."/>
            <person name="Cotton J.A."/>
            <person name="Stanley E.J."/>
            <person name="Zarowiecki M."/>
            <person name="Liu J.Z."/>
            <person name="Huckvale T."/>
            <person name="Cooper P.J."/>
            <person name="Grencis R.K."/>
            <person name="Berriman M."/>
        </authorList>
    </citation>
    <scope>NUCLEOTIDE SEQUENCE [LARGE SCALE GENOMIC DNA]</scope>
    <source>
        <strain evidence="19">Edinburgh</strain>
    </source>
</reference>
<dbReference type="InterPro" id="IPR000629">
    <property type="entry name" value="RNA-helicase_DEAD-box_CS"/>
</dbReference>
<dbReference type="InterPro" id="IPR011545">
    <property type="entry name" value="DEAD/DEAH_box_helicase_dom"/>
</dbReference>
<protein>
    <recommendedName>
        <fullName evidence="10">Eukaryotic initiation factor 4A</fullName>
        <ecNumber evidence="1">3.6.4.13</ecNumber>
    </recommendedName>
    <alternativeName>
        <fullName evidence="11">ATP-dependent RNA helicase eIF4A</fullName>
    </alternativeName>
</protein>
<dbReference type="GO" id="GO:0043186">
    <property type="term" value="C:P granule"/>
    <property type="evidence" value="ECO:0007669"/>
    <property type="project" value="UniProtKB-ARBA"/>
</dbReference>
<dbReference type="WBParaSite" id="TMUE_3000011133.1">
    <property type="protein sequence ID" value="TMUE_3000011133.1"/>
    <property type="gene ID" value="WBGene00301176"/>
</dbReference>
<evidence type="ECO:0000256" key="12">
    <source>
        <dbReference type="ARBA" id="ARBA00047984"/>
    </source>
</evidence>
<keyword evidence="4 14" id="KW-0378">Hydrolase</keyword>
<dbReference type="InterPro" id="IPR014001">
    <property type="entry name" value="Helicase_ATP-bd"/>
</dbReference>
<dbReference type="GO" id="GO:0016787">
    <property type="term" value="F:hydrolase activity"/>
    <property type="evidence" value="ECO:0007669"/>
    <property type="project" value="UniProtKB-KW"/>
</dbReference>
<evidence type="ECO:0000256" key="4">
    <source>
        <dbReference type="ARBA" id="ARBA00022801"/>
    </source>
</evidence>
<keyword evidence="3 14" id="KW-0547">Nucleotide-binding</keyword>
<keyword evidence="5 14" id="KW-0347">Helicase</keyword>
<keyword evidence="19" id="KW-1185">Reference proteome</keyword>
<feature type="region of interest" description="Disordered" evidence="15">
    <location>
        <begin position="1"/>
        <end position="26"/>
    </location>
</feature>
<evidence type="ECO:0000256" key="5">
    <source>
        <dbReference type="ARBA" id="ARBA00022806"/>
    </source>
</evidence>
<dbReference type="Pfam" id="PF00271">
    <property type="entry name" value="Helicase_C"/>
    <property type="match status" value="1"/>
</dbReference>
<organism evidence="19 21">
    <name type="scientific">Trichuris muris</name>
    <name type="common">Mouse whipworm</name>
    <dbReference type="NCBI Taxonomy" id="70415"/>
    <lineage>
        <taxon>Eukaryota</taxon>
        <taxon>Metazoa</taxon>
        <taxon>Ecdysozoa</taxon>
        <taxon>Nematoda</taxon>
        <taxon>Enoplea</taxon>
        <taxon>Dorylaimia</taxon>
        <taxon>Trichinellida</taxon>
        <taxon>Trichuridae</taxon>
        <taxon>Trichuris</taxon>
    </lineage>
</organism>